<comment type="similarity">
    <text evidence="1 5">Belongs to the FliD family.</text>
</comment>
<evidence type="ECO:0000256" key="5">
    <source>
        <dbReference type="RuleBase" id="RU362066"/>
    </source>
</evidence>
<keyword evidence="8" id="KW-0282">Flagellum</keyword>
<dbReference type="InterPro" id="IPR010809">
    <property type="entry name" value="FliD_C"/>
</dbReference>
<reference evidence="8 9" key="1">
    <citation type="submission" date="2021-03" db="EMBL/GenBank/DDBJ databases">
        <title>Thiomicrorhabdus sp.nov.,novel sulfur-oxidizing bacteria isolated from coastal sediment.</title>
        <authorList>
            <person name="Liu X."/>
        </authorList>
    </citation>
    <scope>NUCLEOTIDE SEQUENCE [LARGE SCALE GENOMIC DNA]</scope>
    <source>
        <strain evidence="8 9">6S2-11</strain>
    </source>
</reference>
<feature type="domain" description="Flagellar hook-associated protein 2 N-terminal" evidence="6">
    <location>
        <begin position="16"/>
        <end position="112"/>
    </location>
</feature>
<dbReference type="PANTHER" id="PTHR30288">
    <property type="entry name" value="FLAGELLAR CAP/ASSEMBLY PROTEIN FLID"/>
    <property type="match status" value="1"/>
</dbReference>
<keyword evidence="4 5" id="KW-0975">Bacterial flagellum</keyword>
<accession>A0ABS3Q7Q5</accession>
<evidence type="ECO:0000313" key="9">
    <source>
        <dbReference type="Proteomes" id="UP000664835"/>
    </source>
</evidence>
<evidence type="ECO:0000256" key="1">
    <source>
        <dbReference type="ARBA" id="ARBA00009764"/>
    </source>
</evidence>
<name>A0ABS3Q7Q5_9GAMM</name>
<comment type="caution">
    <text evidence="8">The sequence shown here is derived from an EMBL/GenBank/DDBJ whole genome shotgun (WGS) entry which is preliminary data.</text>
</comment>
<evidence type="ECO:0000313" key="8">
    <source>
        <dbReference type="EMBL" id="MBO1928384.1"/>
    </source>
</evidence>
<dbReference type="Proteomes" id="UP000664835">
    <property type="component" value="Unassembled WGS sequence"/>
</dbReference>
<evidence type="ECO:0000256" key="4">
    <source>
        <dbReference type="ARBA" id="ARBA00023143"/>
    </source>
</evidence>
<comment type="function">
    <text evidence="5">Required for morphogenesis and for the elongation of the flagellar filament by facilitating polymerization of the flagellin monomers at the tip of growing filament. Forms a capping structure, which prevents flagellin subunits (transported through the central channel of the flagellum) from leaking out without polymerization at the distal end.</text>
</comment>
<keyword evidence="9" id="KW-1185">Reference proteome</keyword>
<evidence type="ECO:0000259" key="6">
    <source>
        <dbReference type="Pfam" id="PF02465"/>
    </source>
</evidence>
<dbReference type="Pfam" id="PF07195">
    <property type="entry name" value="FliD_C"/>
    <property type="match status" value="2"/>
</dbReference>
<organism evidence="8 9">
    <name type="scientific">Thiomicrorhabdus marina</name>
    <dbReference type="NCBI Taxonomy" id="2818442"/>
    <lineage>
        <taxon>Bacteria</taxon>
        <taxon>Pseudomonadati</taxon>
        <taxon>Pseudomonadota</taxon>
        <taxon>Gammaproteobacteria</taxon>
        <taxon>Thiotrichales</taxon>
        <taxon>Piscirickettsiaceae</taxon>
        <taxon>Thiomicrorhabdus</taxon>
    </lineage>
</organism>
<gene>
    <name evidence="8" type="primary">fliD</name>
    <name evidence="8" type="ORF">J3998_12450</name>
</gene>
<dbReference type="InterPro" id="IPR003481">
    <property type="entry name" value="FliD_N"/>
</dbReference>
<sequence>MANEIGTTLVNSITSSTFDVGNMAKVLAEAEVAGPTSILDRNRDKTNTELNALTYLQSNISAFKTYVTDLSNPETFSKYSVSSSNESLISGTATGSVTNGSYQIEARQLAQANTQVANKVYSSTADSIATGTLSISVAGSQHDITIDGTNNTLEGLQRTINNGDYGVNASVINTGNGYQLMFTSKETGAANQMQISGIADIDVNGLTTTSVAQDAVMVINGLSVTSTKNTFDEVIPGMSIDLKSAQPGVVNTLSVSQDTSSMVETVQSFVEVYNQLDTILDELGSYEELTSDQVEDEAYQYWGDLAGSSVLRQVRSELQSSISGVIDELGSSYNSLSMIGLSIDRDGVMEVDESKLQSVAAQGLDYLKNVFARGGSSDDPLVNVLGGNDRTQTGSYELEISQVATRATSSSTATLDTDERVAGGQVFDQEAMLILEDGSFDLNGTTINFAAGSYADSAGLLAYMQGQIDSAITGAGGANGDYLIDYDTTQSRFEITAADTKGAIDLTNVVGLSNQGFTQTNYSGEQLVNLTAGSFDVAVNGSDVTTFNMAAGDYTLSEIASYMQSSLNGSPELQSAGSSVSVTADNGELSIISSRYGTSSKVEISNVSGLTELSLLAGSETGQNVDGKIYTESGSLNLGAYVDGSDGRRINISNYAPAEELRGLQFEVLGGVFDDGDGDATDGDAGSTSLASRGTITFVQGFASRLEEAITNIFEADNGLVTQRIESLNSKNEDYDAKQEKLDARYETLLLKYQLQFSALQSILSSAEQTRSYLSQTFSNSSDS</sequence>
<feature type="domain" description="Flagellar hook-associated protein 2 C-terminal" evidence="7">
    <location>
        <begin position="212"/>
        <end position="379"/>
    </location>
</feature>
<keyword evidence="8" id="KW-0969">Cilium</keyword>
<feature type="domain" description="Flagellar hook-associated protein 2 C-terminal" evidence="7">
    <location>
        <begin position="552"/>
        <end position="767"/>
    </location>
</feature>
<proteinExistence type="inferred from homology"/>
<dbReference type="Pfam" id="PF02465">
    <property type="entry name" value="FliD_N"/>
    <property type="match status" value="1"/>
</dbReference>
<dbReference type="PANTHER" id="PTHR30288:SF0">
    <property type="entry name" value="FLAGELLAR HOOK-ASSOCIATED PROTEIN 2"/>
    <property type="match status" value="1"/>
</dbReference>
<keyword evidence="5" id="KW-0964">Secreted</keyword>
<keyword evidence="3" id="KW-0175">Coiled coil</keyword>
<dbReference type="RefSeq" id="WP_208150998.1">
    <property type="nucleotide sequence ID" value="NZ_JAGETV010000039.1"/>
</dbReference>
<evidence type="ECO:0000259" key="7">
    <source>
        <dbReference type="Pfam" id="PF07195"/>
    </source>
</evidence>
<protein>
    <recommendedName>
        <fullName evidence="5">Flagellar hook-associated protein 2</fullName>
        <shortName evidence="5">HAP2</shortName>
    </recommendedName>
    <alternativeName>
        <fullName evidence="5">Flagellar cap protein</fullName>
    </alternativeName>
</protein>
<evidence type="ECO:0000256" key="3">
    <source>
        <dbReference type="ARBA" id="ARBA00023054"/>
    </source>
</evidence>
<dbReference type="InterPro" id="IPR040026">
    <property type="entry name" value="FliD"/>
</dbReference>
<dbReference type="EMBL" id="JAGETV010000039">
    <property type="protein sequence ID" value="MBO1928384.1"/>
    <property type="molecule type" value="Genomic_DNA"/>
</dbReference>
<keyword evidence="8" id="KW-0966">Cell projection</keyword>
<evidence type="ECO:0000256" key="2">
    <source>
        <dbReference type="ARBA" id="ARBA00011255"/>
    </source>
</evidence>
<comment type="subcellular location">
    <subcellularLocation>
        <location evidence="5">Secreted</location>
    </subcellularLocation>
    <subcellularLocation>
        <location evidence="5">Bacterial flagellum</location>
    </subcellularLocation>
</comment>
<comment type="subunit">
    <text evidence="2 5">Homopentamer.</text>
</comment>